<dbReference type="Proteomes" id="UP000015893">
    <property type="component" value="Unassembled WGS sequence"/>
</dbReference>
<protein>
    <submittedName>
        <fullName evidence="2">Uncharacterized protein</fullName>
    </submittedName>
</protein>
<evidence type="ECO:0000256" key="1">
    <source>
        <dbReference type="SAM" id="Phobius"/>
    </source>
</evidence>
<name>A0AB33Z6A6_HELPX</name>
<feature type="transmembrane region" description="Helical" evidence="1">
    <location>
        <begin position="6"/>
        <end position="27"/>
    </location>
</feature>
<reference evidence="2 3" key="1">
    <citation type="journal article" date="2013" name="Genome Announc.">
        <title>Multiple genome sequences of Helicobacter pylori strains of diverse disease and antibiotic resistance backgrounds from Malaysia.</title>
        <authorList>
            <person name="Rehvathy V."/>
            <person name="Tan M.H."/>
            <person name="Gunaletchumy S.P."/>
            <person name="Teh X."/>
            <person name="Wang S."/>
            <person name="Baybayan P."/>
            <person name="Singh S."/>
            <person name="Ashby M."/>
            <person name="Kaakoush N.O."/>
            <person name="Mitchell H.M."/>
            <person name="Croft L.J."/>
            <person name="Goh K.L."/>
            <person name="Loke M.F."/>
            <person name="Vadivelu J."/>
        </authorList>
    </citation>
    <scope>NUCLEOTIDE SEQUENCE [LARGE SCALE GENOMIC DNA]</scope>
    <source>
        <strain evidence="2 3">UM037</strain>
    </source>
</reference>
<gene>
    <name evidence="2" type="ORF">N198_07985</name>
</gene>
<keyword evidence="1" id="KW-0472">Membrane</keyword>
<comment type="caution">
    <text evidence="2">The sequence shown here is derived from an EMBL/GenBank/DDBJ whole genome shotgun (WGS) entry which is preliminary data.</text>
</comment>
<keyword evidence="1" id="KW-0812">Transmembrane</keyword>
<organism evidence="2 3">
    <name type="scientific">Helicobacter pylori UM037</name>
    <dbReference type="NCBI Taxonomy" id="1321939"/>
    <lineage>
        <taxon>Bacteria</taxon>
        <taxon>Pseudomonadati</taxon>
        <taxon>Campylobacterota</taxon>
        <taxon>Epsilonproteobacteria</taxon>
        <taxon>Campylobacterales</taxon>
        <taxon>Helicobacteraceae</taxon>
        <taxon>Helicobacter</taxon>
    </lineage>
</organism>
<sequence length="46" mass="5639">MIADLAFPYFYRVIIKRFVGFALIYFFRAKLRSFDFKTLIFRCADF</sequence>
<evidence type="ECO:0000313" key="3">
    <source>
        <dbReference type="Proteomes" id="UP000015893"/>
    </source>
</evidence>
<evidence type="ECO:0000313" key="2">
    <source>
        <dbReference type="EMBL" id="EQK94380.1"/>
    </source>
</evidence>
<keyword evidence="1" id="KW-1133">Transmembrane helix</keyword>
<accession>A0AB33Z6A6</accession>
<dbReference type="AlphaFoldDB" id="A0AB33Z6A6"/>
<proteinExistence type="predicted"/>
<dbReference type="EMBL" id="AUSI01000038">
    <property type="protein sequence ID" value="EQK94380.1"/>
    <property type="molecule type" value="Genomic_DNA"/>
</dbReference>